<dbReference type="SUPFAM" id="SSF53271">
    <property type="entry name" value="PRTase-like"/>
    <property type="match status" value="1"/>
</dbReference>
<gene>
    <name evidence="4" type="ORF">NBRC116598_02180</name>
</gene>
<evidence type="ECO:0000259" key="3">
    <source>
        <dbReference type="Pfam" id="PF18912"/>
    </source>
</evidence>
<feature type="domain" description="Double zinc ribbon" evidence="3">
    <location>
        <begin position="10"/>
        <end position="69"/>
    </location>
</feature>
<proteinExistence type="inferred from homology"/>
<feature type="domain" description="Phosphoribosyltransferase" evidence="2">
    <location>
        <begin position="185"/>
        <end position="238"/>
    </location>
</feature>
<dbReference type="EMBL" id="BAABWU010000001">
    <property type="protein sequence ID" value="GAA6194774.1"/>
    <property type="molecule type" value="Genomic_DNA"/>
</dbReference>
<dbReference type="Gene3D" id="3.40.50.2020">
    <property type="match status" value="1"/>
</dbReference>
<dbReference type="Pfam" id="PF00156">
    <property type="entry name" value="Pribosyltran"/>
    <property type="match status" value="1"/>
</dbReference>
<dbReference type="InterPro" id="IPR044005">
    <property type="entry name" value="DZR_2"/>
</dbReference>
<protein>
    <submittedName>
        <fullName evidence="4">ComF family protein</fullName>
    </submittedName>
</protein>
<name>A0ABQ0AFY5_9RHOB</name>
<sequence>MLRAQFQTAVSLVYPPKCLGCDELVEQDFGLCGTCWGEAHFISGTVCEGCGVPLPGDEDGHRLDCDECMSLARPWSQGRAAMLYKDKARNLVMALKHGDRTDLAAPAASWIERAAAPLLRDNPLVCPVPLHWSRLLKRRYNQSALLAEHLSRQARLDHWPDMLKRVKVTPSLEGKTRAQRFSALSQAIVAHPRHRTLMQGRVVLLVDDVMTSGATLTACADACRAAGAADVRVAVLARVTRA</sequence>
<comment type="caution">
    <text evidence="4">The sequence shown here is derived from an EMBL/GenBank/DDBJ whole genome shotgun (WGS) entry which is preliminary data.</text>
</comment>
<organism evidence="4 5">
    <name type="scientific">Pseudophaeobacter arcticus</name>
    <dbReference type="NCBI Taxonomy" id="385492"/>
    <lineage>
        <taxon>Bacteria</taxon>
        <taxon>Pseudomonadati</taxon>
        <taxon>Pseudomonadota</taxon>
        <taxon>Alphaproteobacteria</taxon>
        <taxon>Rhodobacterales</taxon>
        <taxon>Paracoccaceae</taxon>
        <taxon>Pseudophaeobacter</taxon>
    </lineage>
</organism>
<reference evidence="4 5" key="1">
    <citation type="submission" date="2024-04" db="EMBL/GenBank/DDBJ databases">
        <title>Draft genome sequence of Pseudophaeobacter arcticus NBRC 116598.</title>
        <authorList>
            <person name="Miyakawa T."/>
            <person name="Kusuya Y."/>
            <person name="Miura T."/>
        </authorList>
    </citation>
    <scope>NUCLEOTIDE SEQUENCE [LARGE SCALE GENOMIC DNA]</scope>
    <source>
        <strain evidence="4 5">SU-CL00105</strain>
    </source>
</reference>
<dbReference type="RefSeq" id="WP_353396397.1">
    <property type="nucleotide sequence ID" value="NZ_BAABWU010000001.1"/>
</dbReference>
<dbReference type="PANTHER" id="PTHR47505">
    <property type="entry name" value="DNA UTILIZATION PROTEIN YHGH"/>
    <property type="match status" value="1"/>
</dbReference>
<dbReference type="InterPro" id="IPR029057">
    <property type="entry name" value="PRTase-like"/>
</dbReference>
<dbReference type="CDD" id="cd06223">
    <property type="entry name" value="PRTases_typeI"/>
    <property type="match status" value="1"/>
</dbReference>
<accession>A0ABQ0AFY5</accession>
<keyword evidence="5" id="KW-1185">Reference proteome</keyword>
<dbReference type="Proteomes" id="UP001441944">
    <property type="component" value="Unassembled WGS sequence"/>
</dbReference>
<comment type="similarity">
    <text evidence="1">Belongs to the ComF/GntX family.</text>
</comment>
<evidence type="ECO:0000313" key="4">
    <source>
        <dbReference type="EMBL" id="GAA6194774.1"/>
    </source>
</evidence>
<dbReference type="InterPro" id="IPR000836">
    <property type="entry name" value="PRTase_dom"/>
</dbReference>
<evidence type="ECO:0000256" key="1">
    <source>
        <dbReference type="ARBA" id="ARBA00008007"/>
    </source>
</evidence>
<dbReference type="PANTHER" id="PTHR47505:SF1">
    <property type="entry name" value="DNA UTILIZATION PROTEIN YHGH"/>
    <property type="match status" value="1"/>
</dbReference>
<dbReference type="Pfam" id="PF18912">
    <property type="entry name" value="DZR_2"/>
    <property type="match status" value="1"/>
</dbReference>
<dbReference type="InterPro" id="IPR051910">
    <property type="entry name" value="ComF/GntX_DNA_util-trans"/>
</dbReference>
<evidence type="ECO:0000313" key="5">
    <source>
        <dbReference type="Proteomes" id="UP001441944"/>
    </source>
</evidence>
<evidence type="ECO:0000259" key="2">
    <source>
        <dbReference type="Pfam" id="PF00156"/>
    </source>
</evidence>